<gene>
    <name evidence="2" type="ORF">DO374_24555</name>
</gene>
<organism evidence="2">
    <name type="scientific">Salmonella enterica</name>
    <name type="common">Salmonella choleraesuis</name>
    <dbReference type="NCBI Taxonomy" id="28901"/>
    <lineage>
        <taxon>Bacteria</taxon>
        <taxon>Pseudomonadati</taxon>
        <taxon>Pseudomonadota</taxon>
        <taxon>Gammaproteobacteria</taxon>
        <taxon>Enterobacterales</taxon>
        <taxon>Enterobacteriaceae</taxon>
        <taxon>Salmonella</taxon>
    </lineage>
</organism>
<dbReference type="Pfam" id="PF04471">
    <property type="entry name" value="Mrr_cat"/>
    <property type="match status" value="1"/>
</dbReference>
<accession>A0A5U0QUI5</accession>
<name>A0A5U0QUI5_SALER</name>
<feature type="domain" description="Restriction endonuclease type IV Mrr" evidence="1">
    <location>
        <begin position="1"/>
        <end position="65"/>
    </location>
</feature>
<proteinExistence type="predicted"/>
<dbReference type="EMBL" id="AAGIRW010000175">
    <property type="protein sequence ID" value="EBO4967616.1"/>
    <property type="molecule type" value="Genomic_DNA"/>
</dbReference>
<dbReference type="GO" id="GO:0003677">
    <property type="term" value="F:DNA binding"/>
    <property type="evidence" value="ECO:0007669"/>
    <property type="project" value="InterPro"/>
</dbReference>
<evidence type="ECO:0000259" key="1">
    <source>
        <dbReference type="Pfam" id="PF04471"/>
    </source>
</evidence>
<protein>
    <recommendedName>
        <fullName evidence="1">Restriction endonuclease type IV Mrr domain-containing protein</fullName>
    </recommendedName>
</protein>
<dbReference type="GO" id="GO:0004519">
    <property type="term" value="F:endonuclease activity"/>
    <property type="evidence" value="ECO:0007669"/>
    <property type="project" value="InterPro"/>
</dbReference>
<comment type="caution">
    <text evidence="2">The sequence shown here is derived from an EMBL/GenBank/DDBJ whole genome shotgun (WGS) entry which is preliminary data.</text>
</comment>
<reference evidence="2" key="1">
    <citation type="submission" date="2018-06" db="EMBL/GenBank/DDBJ databases">
        <authorList>
            <consortium name="PulseNet: The National Subtyping Network for Foodborne Disease Surveillance"/>
            <person name="Tarr C.L."/>
            <person name="Trees E."/>
            <person name="Katz L.S."/>
            <person name="Carleton-Romer H.A."/>
            <person name="Stroika S."/>
            <person name="Kucerova Z."/>
            <person name="Roache K.F."/>
            <person name="Sabol A.L."/>
            <person name="Besser J."/>
            <person name="Gerner-Smidt P."/>
        </authorList>
    </citation>
    <scope>NUCLEOTIDE SEQUENCE</scope>
    <source>
        <strain evidence="2">PNUSAS037973</strain>
    </source>
</reference>
<sequence length="102" mass="11615">MVEAKWHSAKTGNADLHVFQGKLEQKVAWARGVFISWAGFTRDGLEAWGKGKRVICVSGYDLVLMLKNNISFRILMEEKIRRAAETGSLYVKIDEIYPDIIK</sequence>
<dbReference type="AlphaFoldDB" id="A0A5U0QUI5"/>
<dbReference type="GO" id="GO:0009307">
    <property type="term" value="P:DNA restriction-modification system"/>
    <property type="evidence" value="ECO:0007669"/>
    <property type="project" value="InterPro"/>
</dbReference>
<evidence type="ECO:0000313" key="2">
    <source>
        <dbReference type="EMBL" id="EBO4967616.1"/>
    </source>
</evidence>
<dbReference type="InterPro" id="IPR007560">
    <property type="entry name" value="Restrct_endonuc_IV_Mrr"/>
</dbReference>